<dbReference type="EMBL" id="KZ613481">
    <property type="protein sequence ID" value="PMD21414.1"/>
    <property type="molecule type" value="Genomic_DNA"/>
</dbReference>
<sequence length="315" mass="35900">MATEFHIFGKFPLEVREMIWATSVPVRVVTITQIAENTMAEHPLLPAMAYTPYLPHFKTDAVKVPITLQINQESRRVGLRIYHVVFQDHCKNLFYFNPSADTIFFPSHGDVLAFMVYTSNCEEQKLIRYMGLGTGVHFALSVSATYGQLFGRWENLESMVIQMGPNLGPRDKFAVRKKLRVLWDKSKEKAGAGKGSEKKIVMQNPDIVFLEDEEMKALGMFSANRVFERSRSLLFFNAGPEVMLVCNIGQECSTTFVTYAGSKTPSNTAEGNMILPLLIKQMEKRKKEGRIWKSNVKDVSFLEYSRKLNIFNMTP</sequence>
<dbReference type="Proteomes" id="UP000235672">
    <property type="component" value="Unassembled WGS sequence"/>
</dbReference>
<feature type="domain" description="2EXR" evidence="1">
    <location>
        <begin position="5"/>
        <end position="103"/>
    </location>
</feature>
<reference evidence="2 3" key="1">
    <citation type="submission" date="2016-05" db="EMBL/GenBank/DDBJ databases">
        <title>A degradative enzymes factory behind the ericoid mycorrhizal symbiosis.</title>
        <authorList>
            <consortium name="DOE Joint Genome Institute"/>
            <person name="Martino E."/>
            <person name="Morin E."/>
            <person name="Grelet G."/>
            <person name="Kuo A."/>
            <person name="Kohler A."/>
            <person name="Daghino S."/>
            <person name="Barry K."/>
            <person name="Choi C."/>
            <person name="Cichocki N."/>
            <person name="Clum A."/>
            <person name="Copeland A."/>
            <person name="Hainaut M."/>
            <person name="Haridas S."/>
            <person name="Labutti K."/>
            <person name="Lindquist E."/>
            <person name="Lipzen A."/>
            <person name="Khouja H.-R."/>
            <person name="Murat C."/>
            <person name="Ohm R."/>
            <person name="Olson A."/>
            <person name="Spatafora J."/>
            <person name="Veneault-Fourrey C."/>
            <person name="Henrissat B."/>
            <person name="Grigoriev I."/>
            <person name="Martin F."/>
            <person name="Perotto S."/>
        </authorList>
    </citation>
    <scope>NUCLEOTIDE SEQUENCE [LARGE SCALE GENOMIC DNA]</scope>
    <source>
        <strain evidence="2 3">UAMH 7357</strain>
    </source>
</reference>
<dbReference type="AlphaFoldDB" id="A0A2J6Q5F7"/>
<accession>A0A2J6Q5F7</accession>
<dbReference type="OrthoDB" id="3513892at2759"/>
<gene>
    <name evidence="2" type="ORF">NA56DRAFT_703594</name>
</gene>
<evidence type="ECO:0000259" key="1">
    <source>
        <dbReference type="Pfam" id="PF20150"/>
    </source>
</evidence>
<name>A0A2J6Q5F7_9HELO</name>
<dbReference type="InterPro" id="IPR045518">
    <property type="entry name" value="2EXR"/>
</dbReference>
<evidence type="ECO:0000313" key="2">
    <source>
        <dbReference type="EMBL" id="PMD21414.1"/>
    </source>
</evidence>
<organism evidence="2 3">
    <name type="scientific">Hyaloscypha hepaticicola</name>
    <dbReference type="NCBI Taxonomy" id="2082293"/>
    <lineage>
        <taxon>Eukaryota</taxon>
        <taxon>Fungi</taxon>
        <taxon>Dikarya</taxon>
        <taxon>Ascomycota</taxon>
        <taxon>Pezizomycotina</taxon>
        <taxon>Leotiomycetes</taxon>
        <taxon>Helotiales</taxon>
        <taxon>Hyaloscyphaceae</taxon>
        <taxon>Hyaloscypha</taxon>
    </lineage>
</organism>
<dbReference type="PANTHER" id="PTHR35910">
    <property type="entry name" value="2EXR DOMAIN-CONTAINING PROTEIN"/>
    <property type="match status" value="1"/>
</dbReference>
<keyword evidence="3" id="KW-1185">Reference proteome</keyword>
<dbReference type="Pfam" id="PF20150">
    <property type="entry name" value="2EXR"/>
    <property type="match status" value="1"/>
</dbReference>
<dbReference type="PANTHER" id="PTHR35910:SF6">
    <property type="entry name" value="2EXR DOMAIN-CONTAINING PROTEIN"/>
    <property type="match status" value="1"/>
</dbReference>
<evidence type="ECO:0000313" key="3">
    <source>
        <dbReference type="Proteomes" id="UP000235672"/>
    </source>
</evidence>
<protein>
    <recommendedName>
        <fullName evidence="1">2EXR domain-containing protein</fullName>
    </recommendedName>
</protein>
<proteinExistence type="predicted"/>